<dbReference type="EMBL" id="JARAVY010000004">
    <property type="protein sequence ID" value="MDX2909453.1"/>
    <property type="molecule type" value="Genomic_DNA"/>
</dbReference>
<evidence type="ECO:0008006" key="4">
    <source>
        <dbReference type="Google" id="ProtNLM"/>
    </source>
</evidence>
<feature type="compositionally biased region" description="Low complexity" evidence="1">
    <location>
        <begin position="286"/>
        <end position="297"/>
    </location>
</feature>
<evidence type="ECO:0000256" key="1">
    <source>
        <dbReference type="SAM" id="MobiDB-lite"/>
    </source>
</evidence>
<accession>A0ABU4L1G3</accession>
<proteinExistence type="predicted"/>
<reference evidence="2 3" key="1">
    <citation type="journal article" date="2023" name="Microb. Genom.">
        <title>Mesoterricola silvestris gen. nov., sp. nov., Mesoterricola sediminis sp. nov., Geothrix oryzae sp. nov., Geothrix edaphica sp. nov., Geothrix rubra sp. nov., and Geothrix limicola sp. nov., six novel members of Acidobacteriota isolated from soils.</title>
        <authorList>
            <person name="Weisberg A.J."/>
            <person name="Pearce E."/>
            <person name="Kramer C.G."/>
            <person name="Chang J.H."/>
            <person name="Clarke C.R."/>
        </authorList>
    </citation>
    <scope>NUCLEOTIDE SEQUENCE [LARGE SCALE GENOMIC DNA]</scope>
    <source>
        <strain evidence="2 3">NRRL_B-2795</strain>
    </source>
</reference>
<name>A0ABU4L1G3_9ACTN</name>
<protein>
    <recommendedName>
        <fullName evidence="4">Lipoprotein</fullName>
    </recommendedName>
</protein>
<feature type="region of interest" description="Disordered" evidence="1">
    <location>
        <begin position="20"/>
        <end position="68"/>
    </location>
</feature>
<comment type="caution">
    <text evidence="2">The sequence shown here is derived from an EMBL/GenBank/DDBJ whole genome shotgun (WGS) entry which is preliminary data.</text>
</comment>
<keyword evidence="3" id="KW-1185">Reference proteome</keyword>
<feature type="region of interest" description="Disordered" evidence="1">
    <location>
        <begin position="260"/>
        <end position="297"/>
    </location>
</feature>
<organism evidence="2 3">
    <name type="scientific">Streptomyces griseiscabiei</name>
    <dbReference type="NCBI Taxonomy" id="2993540"/>
    <lineage>
        <taxon>Bacteria</taxon>
        <taxon>Bacillati</taxon>
        <taxon>Actinomycetota</taxon>
        <taxon>Actinomycetes</taxon>
        <taxon>Kitasatosporales</taxon>
        <taxon>Streptomycetaceae</taxon>
        <taxon>Streptomyces</taxon>
    </lineage>
</organism>
<dbReference type="PROSITE" id="PS51257">
    <property type="entry name" value="PROKAR_LIPOPROTEIN"/>
    <property type="match status" value="1"/>
</dbReference>
<dbReference type="Proteomes" id="UP001271723">
    <property type="component" value="Unassembled WGS sequence"/>
</dbReference>
<evidence type="ECO:0000313" key="2">
    <source>
        <dbReference type="EMBL" id="MDX2909453.1"/>
    </source>
</evidence>
<dbReference type="RefSeq" id="WP_086754956.1">
    <property type="nucleotide sequence ID" value="NZ_JAGJBZ010000002.1"/>
</dbReference>
<evidence type="ECO:0000313" key="3">
    <source>
        <dbReference type="Proteomes" id="UP001271723"/>
    </source>
</evidence>
<gene>
    <name evidence="2" type="ORF">PV517_12190</name>
</gene>
<sequence>MAGWRPALPAAAVALLLAGCTSGPDDESDARGEPGGTSAASPSTSPPSSPTPESEPYTLAEDRAPKTRADAVTFVRDLDVRPDYFGSGFRGREPRESDPARWAVLGQDCLWRREALPATVLASLTRAFELPERDGKGPVYVSVTVTVHRDAVSARRDMAGALESAMRCPEQRLNATDRVRGLYSQIDAFADGRSALSEDDLTETGEWLGGDGKAHPFDWYKYRVGPVTVAATARHGAGRSAEEDDAITGDMGKGVGFVAAEVHRQGESGESGESGEPGGAGGPEATGGPAESEGADR</sequence>
<feature type="compositionally biased region" description="Gly residues" evidence="1">
    <location>
        <begin position="275"/>
        <end position="285"/>
    </location>
</feature>